<keyword evidence="2" id="KW-1185">Reference proteome</keyword>
<evidence type="ECO:0000313" key="1">
    <source>
        <dbReference type="EMBL" id="ASV73294.1"/>
    </source>
</evidence>
<dbReference type="KEGG" id="ttf:THTE_0692"/>
<reference evidence="1 2" key="1">
    <citation type="journal article" name="Front. Microbiol.">
        <title>Sugar Metabolism of the First Thermophilic Planctomycete Thermogutta terrifontis: Comparative Genomic and Transcriptomic Approaches.</title>
        <authorList>
            <person name="Elcheninov A.G."/>
            <person name="Menzel P."/>
            <person name="Gudbergsdottir S.R."/>
            <person name="Slesarev A.I."/>
            <person name="Kadnikov V.V."/>
            <person name="Krogh A."/>
            <person name="Bonch-Osmolovskaya E.A."/>
            <person name="Peng X."/>
            <person name="Kublanov I.V."/>
        </authorList>
    </citation>
    <scope>NUCLEOTIDE SEQUENCE [LARGE SCALE GENOMIC DNA]</scope>
    <source>
        <strain evidence="1 2">R1</strain>
    </source>
</reference>
<protein>
    <submittedName>
        <fullName evidence="1">Uncharacterized protein</fullName>
    </submittedName>
</protein>
<name>A0A286RBE7_9BACT</name>
<gene>
    <name evidence="1" type="ORF">THTE_0692</name>
</gene>
<sequence>MECGDLSPLFGEGFSLHNLGVCGVGGTCLSGPFFGETRLSACEVPLQSTRVSVGAIHELPLQRRKNLLVGSD</sequence>
<dbReference type="EMBL" id="CP018477">
    <property type="protein sequence ID" value="ASV73294.1"/>
    <property type="molecule type" value="Genomic_DNA"/>
</dbReference>
<dbReference type="Proteomes" id="UP000215086">
    <property type="component" value="Chromosome"/>
</dbReference>
<proteinExistence type="predicted"/>
<dbReference type="AlphaFoldDB" id="A0A286RBE7"/>
<organism evidence="1 2">
    <name type="scientific">Thermogutta terrifontis</name>
    <dbReference type="NCBI Taxonomy" id="1331910"/>
    <lineage>
        <taxon>Bacteria</taxon>
        <taxon>Pseudomonadati</taxon>
        <taxon>Planctomycetota</taxon>
        <taxon>Planctomycetia</taxon>
        <taxon>Pirellulales</taxon>
        <taxon>Thermoguttaceae</taxon>
        <taxon>Thermogutta</taxon>
    </lineage>
</organism>
<evidence type="ECO:0000313" key="2">
    <source>
        <dbReference type="Proteomes" id="UP000215086"/>
    </source>
</evidence>
<accession>A0A286RBE7</accession>